<dbReference type="EMBL" id="CALNXK010000126">
    <property type="protein sequence ID" value="CAH3163537.1"/>
    <property type="molecule type" value="Genomic_DNA"/>
</dbReference>
<proteinExistence type="predicted"/>
<organism evidence="1 2">
    <name type="scientific">Porites lobata</name>
    <dbReference type="NCBI Taxonomy" id="104759"/>
    <lineage>
        <taxon>Eukaryota</taxon>
        <taxon>Metazoa</taxon>
        <taxon>Cnidaria</taxon>
        <taxon>Anthozoa</taxon>
        <taxon>Hexacorallia</taxon>
        <taxon>Scleractinia</taxon>
        <taxon>Fungiina</taxon>
        <taxon>Poritidae</taxon>
        <taxon>Porites</taxon>
    </lineage>
</organism>
<comment type="caution">
    <text evidence="1">The sequence shown here is derived from an EMBL/GenBank/DDBJ whole genome shotgun (WGS) entry which is preliminary data.</text>
</comment>
<evidence type="ECO:0000313" key="1">
    <source>
        <dbReference type="EMBL" id="CAH3163537.1"/>
    </source>
</evidence>
<name>A0ABN8QGF6_9CNID</name>
<dbReference type="Proteomes" id="UP001159405">
    <property type="component" value="Unassembled WGS sequence"/>
</dbReference>
<dbReference type="PANTHER" id="PTHR31635:SF196">
    <property type="entry name" value="REVERSE TRANSCRIPTASE DOMAIN-CONTAINING PROTEIN-RELATED"/>
    <property type="match status" value="1"/>
</dbReference>
<feature type="non-terminal residue" evidence="1">
    <location>
        <position position="227"/>
    </location>
</feature>
<gene>
    <name evidence="1" type="ORF">PLOB_00005873</name>
</gene>
<sequence>MFQKQDDKEKTIKILEEQTANIDATDCQNVWSELEKKRRELETIIEYQTKGAILRSKSRWYNEAEKNTKYFLNLEKRHCKQGTIIQLKVNDKDLIQSDREILHKCETFYKNLYSSKVQVNDYPEVFFPPAREVLSEERKQHCEGLLTSKECLEALNEILAEAIRNKQEIKGIKIYNTEVKVSQYADDTTLILDGTEESVRASLLLIEAFGNIFGLRLNNEKTEALWI</sequence>
<accession>A0ABN8QGF6</accession>
<keyword evidence="2" id="KW-1185">Reference proteome</keyword>
<dbReference type="PANTHER" id="PTHR31635">
    <property type="entry name" value="REVERSE TRANSCRIPTASE DOMAIN-CONTAINING PROTEIN-RELATED"/>
    <property type="match status" value="1"/>
</dbReference>
<protein>
    <recommendedName>
        <fullName evidence="3">Reverse transcriptase domain-containing protein</fullName>
    </recommendedName>
</protein>
<evidence type="ECO:0008006" key="3">
    <source>
        <dbReference type="Google" id="ProtNLM"/>
    </source>
</evidence>
<evidence type="ECO:0000313" key="2">
    <source>
        <dbReference type="Proteomes" id="UP001159405"/>
    </source>
</evidence>
<reference evidence="1 2" key="1">
    <citation type="submission" date="2022-05" db="EMBL/GenBank/DDBJ databases">
        <authorList>
            <consortium name="Genoscope - CEA"/>
            <person name="William W."/>
        </authorList>
    </citation>
    <scope>NUCLEOTIDE SEQUENCE [LARGE SCALE GENOMIC DNA]</scope>
</reference>